<gene>
    <name evidence="1" type="ORF">GMARGA_LOCUS31589</name>
</gene>
<accession>A0ABN7WIY2</accession>
<protein>
    <submittedName>
        <fullName evidence="1">36585_t:CDS:1</fullName>
    </submittedName>
</protein>
<reference evidence="1 2" key="1">
    <citation type="submission" date="2021-06" db="EMBL/GenBank/DDBJ databases">
        <authorList>
            <person name="Kallberg Y."/>
            <person name="Tangrot J."/>
            <person name="Rosling A."/>
        </authorList>
    </citation>
    <scope>NUCLEOTIDE SEQUENCE [LARGE SCALE GENOMIC DNA]</scope>
    <source>
        <strain evidence="1 2">120-4 pot B 10/14</strain>
    </source>
</reference>
<proteinExistence type="predicted"/>
<sequence length="48" mass="5807">EDKFKFKDGWYICNYEKIIQPMFFLNEDNGTVKFKGIKKNRTCEPVKD</sequence>
<feature type="non-terminal residue" evidence="1">
    <location>
        <position position="1"/>
    </location>
</feature>
<comment type="caution">
    <text evidence="1">The sequence shown here is derived from an EMBL/GenBank/DDBJ whole genome shotgun (WGS) entry which is preliminary data.</text>
</comment>
<evidence type="ECO:0000313" key="1">
    <source>
        <dbReference type="EMBL" id="CAG8833496.1"/>
    </source>
</evidence>
<dbReference type="Proteomes" id="UP000789901">
    <property type="component" value="Unassembled WGS sequence"/>
</dbReference>
<name>A0ABN7WIY2_GIGMA</name>
<organism evidence="1 2">
    <name type="scientific">Gigaspora margarita</name>
    <dbReference type="NCBI Taxonomy" id="4874"/>
    <lineage>
        <taxon>Eukaryota</taxon>
        <taxon>Fungi</taxon>
        <taxon>Fungi incertae sedis</taxon>
        <taxon>Mucoromycota</taxon>
        <taxon>Glomeromycotina</taxon>
        <taxon>Glomeromycetes</taxon>
        <taxon>Diversisporales</taxon>
        <taxon>Gigasporaceae</taxon>
        <taxon>Gigaspora</taxon>
    </lineage>
</organism>
<dbReference type="EMBL" id="CAJVQB010047495">
    <property type="protein sequence ID" value="CAG8833496.1"/>
    <property type="molecule type" value="Genomic_DNA"/>
</dbReference>
<evidence type="ECO:0000313" key="2">
    <source>
        <dbReference type="Proteomes" id="UP000789901"/>
    </source>
</evidence>
<keyword evidence="2" id="KW-1185">Reference proteome</keyword>